<reference evidence="14 17" key="2">
    <citation type="journal article" date="2019" name="Nat. Med.">
        <title>A library of human gut bacterial isolates paired with longitudinal multiomics data enables mechanistic microbiome research.</title>
        <authorList>
            <person name="Poyet M."/>
            <person name="Groussin M."/>
            <person name="Gibbons S.M."/>
            <person name="Avila-Pacheco J."/>
            <person name="Jiang X."/>
            <person name="Kearney S.M."/>
            <person name="Perrotta A.R."/>
            <person name="Berdy B."/>
            <person name="Zhao S."/>
            <person name="Lieberman T.D."/>
            <person name="Swanson P.K."/>
            <person name="Smith M."/>
            <person name="Roesemann S."/>
            <person name="Alexander J.E."/>
            <person name="Rich S.A."/>
            <person name="Livny J."/>
            <person name="Vlamakis H."/>
            <person name="Clish C."/>
            <person name="Bullock K."/>
            <person name="Deik A."/>
            <person name="Scott J."/>
            <person name="Pierce K.A."/>
            <person name="Xavier R.J."/>
            <person name="Alm E.J."/>
        </authorList>
    </citation>
    <scope>NUCLEOTIDE SEQUENCE [LARGE SCALE GENOMIC DNA]</scope>
    <source>
        <strain evidence="14 17">BIOML-A74</strain>
    </source>
</reference>
<dbReference type="AlphaFoldDB" id="A0A3E4NBM4"/>
<accession>A0A3E4NBM4</accession>
<dbReference type="GO" id="GO:0016787">
    <property type="term" value="F:hydrolase activity"/>
    <property type="evidence" value="ECO:0007669"/>
    <property type="project" value="UniProtKB-KW"/>
</dbReference>
<dbReference type="Pfam" id="PF03796">
    <property type="entry name" value="DnaB_C"/>
    <property type="match status" value="1"/>
</dbReference>
<keyword evidence="8 12" id="KW-0238">DNA-binding</keyword>
<dbReference type="EMBL" id="WDES01000101">
    <property type="protein sequence ID" value="KAB6078936.1"/>
    <property type="molecule type" value="Genomic_DNA"/>
</dbReference>
<keyword evidence="9" id="KW-0413">Isomerase</keyword>
<name>A0A3E4NBM4_9BACE</name>
<dbReference type="GO" id="GO:0005829">
    <property type="term" value="C:cytosol"/>
    <property type="evidence" value="ECO:0007669"/>
    <property type="project" value="TreeGrafter"/>
</dbReference>
<evidence type="ECO:0000256" key="12">
    <source>
        <dbReference type="RuleBase" id="RU362085"/>
    </source>
</evidence>
<comment type="caution">
    <text evidence="15">The sequence shown here is derived from an EMBL/GenBank/DDBJ whole genome shotgun (WGS) entry which is preliminary data.</text>
</comment>
<dbReference type="InterPro" id="IPR007693">
    <property type="entry name" value="DNA_helicase_DnaB-like_N"/>
</dbReference>
<comment type="similarity">
    <text evidence="1 12">Belongs to the helicase family. DnaB subfamily.</text>
</comment>
<dbReference type="InterPro" id="IPR027417">
    <property type="entry name" value="P-loop_NTPase"/>
</dbReference>
<evidence type="ECO:0000256" key="2">
    <source>
        <dbReference type="ARBA" id="ARBA00022515"/>
    </source>
</evidence>
<evidence type="ECO:0000256" key="8">
    <source>
        <dbReference type="ARBA" id="ARBA00023125"/>
    </source>
</evidence>
<dbReference type="Gene3D" id="1.10.860.10">
    <property type="entry name" value="DNAb Helicase, Chain A"/>
    <property type="match status" value="1"/>
</dbReference>
<evidence type="ECO:0000256" key="10">
    <source>
        <dbReference type="ARBA" id="ARBA00048954"/>
    </source>
</evidence>
<dbReference type="GO" id="GO:0006269">
    <property type="term" value="P:DNA replication, synthesis of primer"/>
    <property type="evidence" value="ECO:0007669"/>
    <property type="project" value="UniProtKB-UniRule"/>
</dbReference>
<dbReference type="Proteomes" id="UP000435059">
    <property type="component" value="Unassembled WGS sequence"/>
</dbReference>
<dbReference type="InterPro" id="IPR007692">
    <property type="entry name" value="DNA_helicase_DnaB"/>
</dbReference>
<dbReference type="GO" id="GO:0043139">
    <property type="term" value="F:5'-3' DNA helicase activity"/>
    <property type="evidence" value="ECO:0007669"/>
    <property type="project" value="UniProtKB-EC"/>
</dbReference>
<evidence type="ECO:0000256" key="3">
    <source>
        <dbReference type="ARBA" id="ARBA00022705"/>
    </source>
</evidence>
<evidence type="ECO:0000313" key="16">
    <source>
        <dbReference type="Proteomes" id="UP000261210"/>
    </source>
</evidence>
<dbReference type="Pfam" id="PF00772">
    <property type="entry name" value="DnaB"/>
    <property type="match status" value="1"/>
</dbReference>
<dbReference type="SUPFAM" id="SSF48024">
    <property type="entry name" value="N-terminal domain of DnaB helicase"/>
    <property type="match status" value="1"/>
</dbReference>
<evidence type="ECO:0000256" key="11">
    <source>
        <dbReference type="NCBIfam" id="TIGR00665"/>
    </source>
</evidence>
<comment type="catalytic activity">
    <reaction evidence="10 12">
        <text>ATP + H2O = ADP + phosphate + H(+)</text>
        <dbReference type="Rhea" id="RHEA:13065"/>
        <dbReference type="ChEBI" id="CHEBI:15377"/>
        <dbReference type="ChEBI" id="CHEBI:15378"/>
        <dbReference type="ChEBI" id="CHEBI:30616"/>
        <dbReference type="ChEBI" id="CHEBI:43474"/>
        <dbReference type="ChEBI" id="CHEBI:456216"/>
        <dbReference type="EC" id="5.6.2.3"/>
    </reaction>
</comment>
<keyword evidence="5 12" id="KW-0378">Hydrolase</keyword>
<evidence type="ECO:0000256" key="1">
    <source>
        <dbReference type="ARBA" id="ARBA00008428"/>
    </source>
</evidence>
<dbReference type="Gene3D" id="3.40.50.300">
    <property type="entry name" value="P-loop containing nucleotide triphosphate hydrolases"/>
    <property type="match status" value="1"/>
</dbReference>
<keyword evidence="2 12" id="KW-0639">Primosome</keyword>
<proteinExistence type="inferred from homology"/>
<dbReference type="RefSeq" id="WP_117610570.1">
    <property type="nucleotide sequence ID" value="NZ_CP103094.1"/>
</dbReference>
<dbReference type="CDD" id="cd00984">
    <property type="entry name" value="DnaB_C"/>
    <property type="match status" value="1"/>
</dbReference>
<dbReference type="PROSITE" id="PS51199">
    <property type="entry name" value="SF4_HELICASE"/>
    <property type="match status" value="1"/>
</dbReference>
<dbReference type="InterPro" id="IPR007694">
    <property type="entry name" value="DNA_helicase_DnaB-like_C"/>
</dbReference>
<comment type="function">
    <text evidence="12">The main replicative DNA helicase, it participates in initiation and elongation during chromosome replication. Travels ahead of the DNA replisome, separating dsDNA into templates for DNA synthesis. A processive ATP-dependent 5'-3' DNA helicase it has DNA-dependent ATPase activity.</text>
</comment>
<organism evidence="15 16">
    <name type="scientific">Bacteroides xylanisolvens</name>
    <dbReference type="NCBI Taxonomy" id="371601"/>
    <lineage>
        <taxon>Bacteria</taxon>
        <taxon>Pseudomonadati</taxon>
        <taxon>Bacteroidota</taxon>
        <taxon>Bacteroidia</taxon>
        <taxon>Bacteroidales</taxon>
        <taxon>Bacteroidaceae</taxon>
        <taxon>Bacteroides</taxon>
    </lineage>
</organism>
<dbReference type="GO" id="GO:0003677">
    <property type="term" value="F:DNA binding"/>
    <property type="evidence" value="ECO:0007669"/>
    <property type="project" value="UniProtKB-UniRule"/>
</dbReference>
<dbReference type="NCBIfam" id="TIGR00665">
    <property type="entry name" value="DnaB"/>
    <property type="match status" value="1"/>
</dbReference>
<evidence type="ECO:0000313" key="15">
    <source>
        <dbReference type="EMBL" id="RGK60562.1"/>
    </source>
</evidence>
<reference evidence="15 16" key="1">
    <citation type="submission" date="2018-08" db="EMBL/GenBank/DDBJ databases">
        <title>A genome reference for cultivated species of the human gut microbiota.</title>
        <authorList>
            <person name="Zou Y."/>
            <person name="Xue W."/>
            <person name="Luo G."/>
        </authorList>
    </citation>
    <scope>NUCLEOTIDE SEQUENCE [LARGE SCALE GENOMIC DNA]</scope>
    <source>
        <strain evidence="15 16">TF10-34</strain>
    </source>
</reference>
<keyword evidence="4 12" id="KW-0547">Nucleotide-binding</keyword>
<evidence type="ECO:0000259" key="13">
    <source>
        <dbReference type="PROSITE" id="PS51199"/>
    </source>
</evidence>
<evidence type="ECO:0000256" key="5">
    <source>
        <dbReference type="ARBA" id="ARBA00022801"/>
    </source>
</evidence>
<dbReference type="InterPro" id="IPR036185">
    <property type="entry name" value="DNA_heli_DnaB-like_N_sf"/>
</dbReference>
<dbReference type="SUPFAM" id="SSF52540">
    <property type="entry name" value="P-loop containing nucleoside triphosphate hydrolases"/>
    <property type="match status" value="1"/>
</dbReference>
<keyword evidence="6 12" id="KW-0347">Helicase</keyword>
<evidence type="ECO:0000256" key="9">
    <source>
        <dbReference type="ARBA" id="ARBA00023235"/>
    </source>
</evidence>
<protein>
    <recommendedName>
        <fullName evidence="11 12">Replicative DNA helicase</fullName>
        <ecNumber evidence="11 12">5.6.2.3</ecNumber>
    </recommendedName>
</protein>
<evidence type="ECO:0000256" key="4">
    <source>
        <dbReference type="ARBA" id="ARBA00022741"/>
    </source>
</evidence>
<dbReference type="EC" id="5.6.2.3" evidence="11 12"/>
<dbReference type="PANTHER" id="PTHR30153">
    <property type="entry name" value="REPLICATIVE DNA HELICASE DNAB"/>
    <property type="match status" value="1"/>
</dbReference>
<dbReference type="GO" id="GO:0005524">
    <property type="term" value="F:ATP binding"/>
    <property type="evidence" value="ECO:0007669"/>
    <property type="project" value="UniProtKB-UniRule"/>
</dbReference>
<keyword evidence="3 12" id="KW-0235">DNA replication</keyword>
<evidence type="ECO:0000313" key="14">
    <source>
        <dbReference type="EMBL" id="KAB6078936.1"/>
    </source>
</evidence>
<keyword evidence="17" id="KW-1185">Reference proteome</keyword>
<dbReference type="EMBL" id="QSQU01000021">
    <property type="protein sequence ID" value="RGK60562.1"/>
    <property type="molecule type" value="Genomic_DNA"/>
</dbReference>
<evidence type="ECO:0000256" key="6">
    <source>
        <dbReference type="ARBA" id="ARBA00022806"/>
    </source>
</evidence>
<dbReference type="GO" id="GO:1990077">
    <property type="term" value="C:primosome complex"/>
    <property type="evidence" value="ECO:0007669"/>
    <property type="project" value="UniProtKB-UniRule"/>
</dbReference>
<dbReference type="InterPro" id="IPR016136">
    <property type="entry name" value="DNA_helicase_N/primase_C"/>
</dbReference>
<sequence>MKEKKQQQEDDNQFNMNLLYAPELEKAVLGTLMTDKKAYALISDILRPESFYEYRHQLIYAAIITLAVNQMPIDILTVKEQLSKRGELDKIGGPAYITHLSSKVASSSQTQYHARIIAQKYISRQLLALATDIRLKVFDETQDVEDLISEIRGKLTDISSLNTEHDCIQINPVIDEVYKLIQKAATRTDGLSGLESGFTRLDKMTCGWQNGDLITIGARPAMGKTAFIISMLRNMAVNFRIPVALFSLEMSNVQLVNRLITNVCEIPSEKIKSGQLACYEWQQLDYKLKDLQDAPLYVDDSPLMKMDILCNKAHYLVKEKGVKLIAIDYVQLLYNDIKYTENRYSEINYFTRRLKSLAKELNIPIIITSQLNRAIESREGIDAKRPQLIDLRDSGTLCDDSDMVLFLHRPEYYKIFQDDRGNDMRGMAEVIIAKHRNGALGEILLRFKGEFCRFSNPEEDICIPMPGEPIGTKLGSSSISKTKVPFSIDNQIKDDGPLPF</sequence>
<gene>
    <name evidence="15" type="primary">dnaB</name>
    <name evidence="15" type="ORF">DXD03_14615</name>
    <name evidence="14" type="ORF">GA574_28800</name>
</gene>
<feature type="domain" description="SF4 helicase" evidence="13">
    <location>
        <begin position="187"/>
        <end position="461"/>
    </location>
</feature>
<evidence type="ECO:0000313" key="17">
    <source>
        <dbReference type="Proteomes" id="UP000435059"/>
    </source>
</evidence>
<dbReference type="PANTHER" id="PTHR30153:SF2">
    <property type="entry name" value="REPLICATIVE DNA HELICASE"/>
    <property type="match status" value="1"/>
</dbReference>
<evidence type="ECO:0000256" key="7">
    <source>
        <dbReference type="ARBA" id="ARBA00022840"/>
    </source>
</evidence>
<keyword evidence="7 12" id="KW-0067">ATP-binding</keyword>
<dbReference type="Proteomes" id="UP000261210">
    <property type="component" value="Unassembled WGS sequence"/>
</dbReference>